<keyword evidence="4" id="KW-1185">Reference proteome</keyword>
<dbReference type="RefSeq" id="WP_028794869.1">
    <property type="nucleotide sequence ID" value="NZ_FNBW01000001.1"/>
</dbReference>
<reference evidence="3 4" key="1">
    <citation type="submission" date="2016-10" db="EMBL/GenBank/DDBJ databases">
        <authorList>
            <person name="Varghese N."/>
            <person name="Submissions S."/>
        </authorList>
    </citation>
    <scope>NUCLEOTIDE SEQUENCE [LARGE SCALE GENOMIC DNA]</scope>
    <source>
        <strain evidence="3 4">DSM 18839</strain>
    </source>
</reference>
<feature type="domain" description="Class II aldolase/adducin N-terminal" evidence="2">
    <location>
        <begin position="20"/>
        <end position="202"/>
    </location>
</feature>
<evidence type="ECO:0000259" key="2">
    <source>
        <dbReference type="SMART" id="SM01007"/>
    </source>
</evidence>
<dbReference type="EMBL" id="FNBW01000001">
    <property type="protein sequence ID" value="SDF10835.1"/>
    <property type="molecule type" value="Genomic_DNA"/>
</dbReference>
<dbReference type="NCBIfam" id="NF005451">
    <property type="entry name" value="PRK07044.1"/>
    <property type="match status" value="1"/>
</dbReference>
<dbReference type="InterPro" id="IPR001303">
    <property type="entry name" value="Aldolase_II/adducin_N"/>
</dbReference>
<sequence length="255" mass="28362">MSLAAVPESEGLDARTKTRIELAAALRWAVRMGMHEGICNHFSAVVPGEDDRFLINPHGYHWSEVRASDLVEVDSDGNAVDGKEPPEPTAFFIHYHIHRLVPDAKVVLHTHMPYATAITMLEAGRLEPVLQTSLKFYDQIAYDDLYNGLALDDSEGERIAAALQGGKRVAFLANHGVVVTGRNIAEAFDDLYYLERAAQAQVIAMSTNAPLRRVPQDVARMTADQMASNSERAQAHRHFAALMRLLDRDEPDYKD</sequence>
<dbReference type="GO" id="GO:0051015">
    <property type="term" value="F:actin filament binding"/>
    <property type="evidence" value="ECO:0007669"/>
    <property type="project" value="TreeGrafter"/>
</dbReference>
<gene>
    <name evidence="3" type="ORF">SAMN05660686_00288</name>
</gene>
<dbReference type="NCBIfam" id="NF005689">
    <property type="entry name" value="PRK07490.1"/>
    <property type="match status" value="1"/>
</dbReference>
<accession>A0A8G2BE18</accession>
<comment type="similarity">
    <text evidence="1">Belongs to the aldolase class II family.</text>
</comment>
<dbReference type="NCBIfam" id="NF005068">
    <property type="entry name" value="PRK06486.1"/>
    <property type="match status" value="1"/>
</dbReference>
<dbReference type="SMART" id="SM01007">
    <property type="entry name" value="Aldolase_II"/>
    <property type="match status" value="1"/>
</dbReference>
<dbReference type="AlphaFoldDB" id="A0A8G2BE18"/>
<comment type="caution">
    <text evidence="3">The sequence shown here is derived from an EMBL/GenBank/DDBJ whole genome shotgun (WGS) entry which is preliminary data.</text>
</comment>
<proteinExistence type="inferred from homology"/>
<evidence type="ECO:0000313" key="3">
    <source>
        <dbReference type="EMBL" id="SDF10835.1"/>
    </source>
</evidence>
<dbReference type="Gene3D" id="3.40.225.10">
    <property type="entry name" value="Class II aldolase/adducin N-terminal domain"/>
    <property type="match status" value="1"/>
</dbReference>
<evidence type="ECO:0000256" key="1">
    <source>
        <dbReference type="ARBA" id="ARBA00037961"/>
    </source>
</evidence>
<dbReference type="Pfam" id="PF00596">
    <property type="entry name" value="Aldolase_II"/>
    <property type="match status" value="1"/>
</dbReference>
<name>A0A8G2BE18_9PROT</name>
<dbReference type="InterPro" id="IPR036409">
    <property type="entry name" value="Aldolase_II/adducin_N_sf"/>
</dbReference>
<dbReference type="GO" id="GO:0005856">
    <property type="term" value="C:cytoskeleton"/>
    <property type="evidence" value="ECO:0007669"/>
    <property type="project" value="TreeGrafter"/>
</dbReference>
<organism evidence="3 4">
    <name type="scientific">Thalassobaculum litoreum DSM 18839</name>
    <dbReference type="NCBI Taxonomy" id="1123362"/>
    <lineage>
        <taxon>Bacteria</taxon>
        <taxon>Pseudomonadati</taxon>
        <taxon>Pseudomonadota</taxon>
        <taxon>Alphaproteobacteria</taxon>
        <taxon>Rhodospirillales</taxon>
        <taxon>Thalassobaculaceae</taxon>
        <taxon>Thalassobaculum</taxon>
    </lineage>
</organism>
<dbReference type="PANTHER" id="PTHR10672">
    <property type="entry name" value="ADDUCIN"/>
    <property type="match status" value="1"/>
</dbReference>
<dbReference type="Proteomes" id="UP000198615">
    <property type="component" value="Unassembled WGS sequence"/>
</dbReference>
<dbReference type="InterPro" id="IPR051017">
    <property type="entry name" value="Aldolase-II_Adducin_sf"/>
</dbReference>
<evidence type="ECO:0000313" key="4">
    <source>
        <dbReference type="Proteomes" id="UP000198615"/>
    </source>
</evidence>
<dbReference type="PANTHER" id="PTHR10672:SF3">
    <property type="entry name" value="PROTEIN HU-LI TAI SHAO"/>
    <property type="match status" value="1"/>
</dbReference>
<dbReference type="OrthoDB" id="5291399at2"/>
<dbReference type="SUPFAM" id="SSF53639">
    <property type="entry name" value="AraD/HMP-PK domain-like"/>
    <property type="match status" value="1"/>
</dbReference>
<protein>
    <submittedName>
        <fullName evidence="3">Ribulose-5-phosphate 4-epimerase/Fuculose-1-phosphate aldolase</fullName>
    </submittedName>
</protein>